<dbReference type="InterPro" id="IPR006558">
    <property type="entry name" value="LamG-like"/>
</dbReference>
<dbReference type="EMBL" id="CAEZSR010000118">
    <property type="protein sequence ID" value="CAB4575466.1"/>
    <property type="molecule type" value="Genomic_DNA"/>
</dbReference>
<dbReference type="Pfam" id="PF00082">
    <property type="entry name" value="Peptidase_S8"/>
    <property type="match status" value="1"/>
</dbReference>
<evidence type="ECO:0000256" key="4">
    <source>
        <dbReference type="ARBA" id="ARBA00022801"/>
    </source>
</evidence>
<dbReference type="InterPro" id="IPR044060">
    <property type="entry name" value="Bacterial_rp_domain"/>
</dbReference>
<keyword evidence="5" id="KW-0720">Serine protease</keyword>
<dbReference type="GO" id="GO:0005615">
    <property type="term" value="C:extracellular space"/>
    <property type="evidence" value="ECO:0007669"/>
    <property type="project" value="TreeGrafter"/>
</dbReference>
<keyword evidence="3" id="KW-0732">Signal</keyword>
<protein>
    <submittedName>
        <fullName evidence="8">Unannotated protein</fullName>
    </submittedName>
</protein>
<dbReference type="InterPro" id="IPR023827">
    <property type="entry name" value="Peptidase_S8_Asp-AS"/>
</dbReference>
<dbReference type="FunFam" id="3.40.50.200:FF:000014">
    <property type="entry name" value="Proteinase K"/>
    <property type="match status" value="1"/>
</dbReference>
<dbReference type="InterPro" id="IPR022398">
    <property type="entry name" value="Peptidase_S8_His-AS"/>
</dbReference>
<keyword evidence="4" id="KW-0378">Hydrolase</keyword>
<comment type="similarity">
    <text evidence="1">Belongs to the peptidase S8 family.</text>
</comment>
<dbReference type="PROSITE" id="PS00138">
    <property type="entry name" value="SUBTILASE_SER"/>
    <property type="match status" value="1"/>
</dbReference>
<dbReference type="Pfam" id="PF18998">
    <property type="entry name" value="Flg_new_2"/>
    <property type="match status" value="1"/>
</dbReference>
<dbReference type="CDD" id="cd04077">
    <property type="entry name" value="Peptidases_S8_PCSK9_ProteinaseK_like"/>
    <property type="match status" value="1"/>
</dbReference>
<dbReference type="Pfam" id="PF13385">
    <property type="entry name" value="Laminin_G_3"/>
    <property type="match status" value="1"/>
</dbReference>
<evidence type="ECO:0000259" key="7">
    <source>
        <dbReference type="SMART" id="SM00560"/>
    </source>
</evidence>
<feature type="domain" description="LamG-like jellyroll fold" evidence="7">
    <location>
        <begin position="459"/>
        <end position="603"/>
    </location>
</feature>
<dbReference type="Gene3D" id="3.40.50.200">
    <property type="entry name" value="Peptidase S8/S53 domain"/>
    <property type="match status" value="1"/>
</dbReference>
<dbReference type="SUPFAM" id="SSF49899">
    <property type="entry name" value="Concanavalin A-like lectins/glucanases"/>
    <property type="match status" value="1"/>
</dbReference>
<dbReference type="InterPro" id="IPR050131">
    <property type="entry name" value="Peptidase_S8_subtilisin-like"/>
</dbReference>
<sequence length="618" mass="62058">MIASYPLGGTFVVVSADADEARAIDRDHRLEVHPNRIVRLDTTQTNAPWGLDRIDQSSLPLNGTFRYGATGGGVKAYVVDSGVRATHTDFGGRVATGFDAGGFGGAGVDCSPIGHGTHVAGTLGGTTYGVAKAVTIVPVRVFGCSTVTTTATIIAGLSWIVQDHLAGQPAVANLSLGTEVIDLALEQAVRAVVADGVTVVVAAGNAAQDACGISPARMPEVITVGASDTGDARAFFSNFGSCVDLYAPGLSIPSTSSSSDTGSRLLSGTSMATPHVAGAVAQLLGEQPALTPAQVATTVLGRTVAVAAGPLLQSVPRWPLTATRSGAGSGQVTSTDGSIECGPTCTALVDDGATVTLQATPAQGSSFLGWSGACTGTGASCVVTVTDTTSVGAQFGLASCASVSPSGRVGWWTGSGSTAGVSGPTLSGSVGYGPGFVGNGFVFDGTGSLSSTSMPTVTNAITAMAWVRPSSMLPVQSVISRSTGPGFTSASDVSHGYALRLGAPWGVEWEVDDPSAQVPEVLRAQVYGLLDDGAWHHVAATWSQGSMAVFVDGVEVARRTTRIGSINAAASTAFRVGGEDASPFHFVGSLDEPTIFSRALTASEIASVHAASTAGVCS</sequence>
<proteinExistence type="inferred from homology"/>
<keyword evidence="6" id="KW-1015">Disulfide bond</keyword>
<evidence type="ECO:0000256" key="3">
    <source>
        <dbReference type="ARBA" id="ARBA00022729"/>
    </source>
</evidence>
<dbReference type="SMART" id="SM00560">
    <property type="entry name" value="LamGL"/>
    <property type="match status" value="1"/>
</dbReference>
<dbReference type="InterPro" id="IPR000209">
    <property type="entry name" value="Peptidase_S8/S53_dom"/>
</dbReference>
<dbReference type="PROSITE" id="PS51892">
    <property type="entry name" value="SUBTILASE"/>
    <property type="match status" value="1"/>
</dbReference>
<evidence type="ECO:0000256" key="6">
    <source>
        <dbReference type="ARBA" id="ARBA00023157"/>
    </source>
</evidence>
<keyword evidence="2" id="KW-0645">Protease</keyword>
<dbReference type="PANTHER" id="PTHR43806:SF11">
    <property type="entry name" value="CEREVISIN-RELATED"/>
    <property type="match status" value="1"/>
</dbReference>
<dbReference type="InterPro" id="IPR023828">
    <property type="entry name" value="Peptidase_S8_Ser-AS"/>
</dbReference>
<dbReference type="InterPro" id="IPR034193">
    <property type="entry name" value="PCSK9_ProteinaseK-like"/>
</dbReference>
<evidence type="ECO:0000256" key="5">
    <source>
        <dbReference type="ARBA" id="ARBA00022825"/>
    </source>
</evidence>
<reference evidence="8" key="1">
    <citation type="submission" date="2020-05" db="EMBL/GenBank/DDBJ databases">
        <authorList>
            <person name="Chiriac C."/>
            <person name="Salcher M."/>
            <person name="Ghai R."/>
            <person name="Kavagutti S V."/>
        </authorList>
    </citation>
    <scope>NUCLEOTIDE SEQUENCE</scope>
</reference>
<accession>A0A6J6EI02</accession>
<gene>
    <name evidence="8" type="ORF">UFOPK1493_02683</name>
</gene>
<dbReference type="InterPro" id="IPR013320">
    <property type="entry name" value="ConA-like_dom_sf"/>
</dbReference>
<dbReference type="AlphaFoldDB" id="A0A6J6EI02"/>
<dbReference type="PRINTS" id="PR00723">
    <property type="entry name" value="SUBTILISIN"/>
</dbReference>
<dbReference type="GO" id="GO:0004252">
    <property type="term" value="F:serine-type endopeptidase activity"/>
    <property type="evidence" value="ECO:0007669"/>
    <property type="project" value="InterPro"/>
</dbReference>
<dbReference type="InterPro" id="IPR036852">
    <property type="entry name" value="Peptidase_S8/S53_dom_sf"/>
</dbReference>
<dbReference type="PROSITE" id="PS00136">
    <property type="entry name" value="SUBTILASE_ASP"/>
    <property type="match status" value="1"/>
</dbReference>
<dbReference type="GO" id="GO:0006508">
    <property type="term" value="P:proteolysis"/>
    <property type="evidence" value="ECO:0007669"/>
    <property type="project" value="UniProtKB-KW"/>
</dbReference>
<name>A0A6J6EI02_9ZZZZ</name>
<organism evidence="8">
    <name type="scientific">freshwater metagenome</name>
    <dbReference type="NCBI Taxonomy" id="449393"/>
    <lineage>
        <taxon>unclassified sequences</taxon>
        <taxon>metagenomes</taxon>
        <taxon>ecological metagenomes</taxon>
    </lineage>
</organism>
<dbReference type="PANTHER" id="PTHR43806">
    <property type="entry name" value="PEPTIDASE S8"/>
    <property type="match status" value="1"/>
</dbReference>
<evidence type="ECO:0000256" key="1">
    <source>
        <dbReference type="ARBA" id="ARBA00011073"/>
    </source>
</evidence>
<dbReference type="Gene3D" id="2.60.120.200">
    <property type="match status" value="1"/>
</dbReference>
<dbReference type="SUPFAM" id="SSF52743">
    <property type="entry name" value="Subtilisin-like"/>
    <property type="match status" value="1"/>
</dbReference>
<dbReference type="PROSITE" id="PS00137">
    <property type="entry name" value="SUBTILASE_HIS"/>
    <property type="match status" value="1"/>
</dbReference>
<evidence type="ECO:0000256" key="2">
    <source>
        <dbReference type="ARBA" id="ARBA00022670"/>
    </source>
</evidence>
<dbReference type="InterPro" id="IPR015500">
    <property type="entry name" value="Peptidase_S8_subtilisin-rel"/>
</dbReference>
<evidence type="ECO:0000313" key="8">
    <source>
        <dbReference type="EMBL" id="CAB4575466.1"/>
    </source>
</evidence>